<keyword evidence="4" id="KW-1185">Reference proteome</keyword>
<comment type="caution">
    <text evidence="3">The sequence shown here is derived from an EMBL/GenBank/DDBJ whole genome shotgun (WGS) entry which is preliminary data.</text>
</comment>
<feature type="chain" id="PRO_5038503443" description="Lipoprotein" evidence="2">
    <location>
        <begin position="19"/>
        <end position="250"/>
    </location>
</feature>
<sequence>MKRLKILLYLSMVALLFACQGPKDLGQKETAISPGVNTEMIQKEIPDFTNADGFLISGRLSDEVVKVQDLAGKEGAELKTLKEKIFKEQGDEIFKGYEFSKEEEDLIARESYLTYVVGDTYYDENGHKKLDPSQEDFKEAQEQEAENKAKDQAGFHGNAEVDVAAIHKDLPEFSEDEAFALTMRLNDYLEARKDVQGLQGKDLSAFREDLVREKKDDLAKGFNYFSEDQINLILSHIRLGYQVDGKEYTE</sequence>
<dbReference type="RefSeq" id="WP_131749665.1">
    <property type="nucleotide sequence ID" value="NZ_CAACYI010000001.1"/>
</dbReference>
<reference evidence="3 4" key="1">
    <citation type="submission" date="2019-02" db="EMBL/GenBank/DDBJ databases">
        <authorList>
            <consortium name="Pathogen Informatics"/>
        </authorList>
    </citation>
    <scope>NUCLEOTIDE SEQUENCE [LARGE SCALE GENOMIC DNA]</scope>
    <source>
        <strain evidence="3 4">3012STDY7089603</strain>
    </source>
</reference>
<name>A0A8H2M964_9FIRM</name>
<dbReference type="Proteomes" id="UP000377798">
    <property type="component" value="Unassembled WGS sequence"/>
</dbReference>
<dbReference type="AlphaFoldDB" id="A0A8H2M964"/>
<dbReference type="PROSITE" id="PS51257">
    <property type="entry name" value="PROKAR_LIPOPROTEIN"/>
    <property type="match status" value="1"/>
</dbReference>
<organism evidence="3 4">
    <name type="scientific">Urinicoccus massiliensis</name>
    <dbReference type="NCBI Taxonomy" id="1723382"/>
    <lineage>
        <taxon>Bacteria</taxon>
        <taxon>Bacillati</taxon>
        <taxon>Bacillota</taxon>
        <taxon>Tissierellia</taxon>
        <taxon>Tissierellales</taxon>
        <taxon>Peptoniphilaceae</taxon>
        <taxon>Urinicoccus</taxon>
    </lineage>
</organism>
<keyword evidence="2" id="KW-0732">Signal</keyword>
<evidence type="ECO:0000256" key="1">
    <source>
        <dbReference type="SAM" id="MobiDB-lite"/>
    </source>
</evidence>
<accession>A0A8H2M964</accession>
<evidence type="ECO:0000313" key="3">
    <source>
        <dbReference type="EMBL" id="VFB17001.1"/>
    </source>
</evidence>
<gene>
    <name evidence="3" type="ORF">NCTC13150_01578</name>
</gene>
<feature type="signal peptide" evidence="2">
    <location>
        <begin position="1"/>
        <end position="18"/>
    </location>
</feature>
<evidence type="ECO:0000256" key="2">
    <source>
        <dbReference type="SAM" id="SignalP"/>
    </source>
</evidence>
<evidence type="ECO:0008006" key="5">
    <source>
        <dbReference type="Google" id="ProtNLM"/>
    </source>
</evidence>
<proteinExistence type="predicted"/>
<feature type="region of interest" description="Disordered" evidence="1">
    <location>
        <begin position="125"/>
        <end position="153"/>
    </location>
</feature>
<dbReference type="EMBL" id="CAACYI010000001">
    <property type="protein sequence ID" value="VFB17001.1"/>
    <property type="molecule type" value="Genomic_DNA"/>
</dbReference>
<protein>
    <recommendedName>
        <fullName evidence="5">Lipoprotein</fullName>
    </recommendedName>
</protein>
<evidence type="ECO:0000313" key="4">
    <source>
        <dbReference type="Proteomes" id="UP000377798"/>
    </source>
</evidence>